<feature type="region of interest" description="Disordered" evidence="1">
    <location>
        <begin position="1"/>
        <end position="109"/>
    </location>
</feature>
<sequence>MSPAVDSSAREAPEPTDEPTVVVPVPAEDIQPEKATQSSDDPPVVEDAGEVQCSPSKDENPDTKVEDGIDSDNYFGPPPLPGVIPKGPPSRPVVGGPGTPKPIKKPGPK</sequence>
<feature type="compositionally biased region" description="Pro residues" evidence="1">
    <location>
        <begin position="76"/>
        <end position="91"/>
    </location>
</feature>
<feature type="compositionally biased region" description="Low complexity" evidence="1">
    <location>
        <begin position="18"/>
        <end position="29"/>
    </location>
</feature>
<evidence type="ECO:0000256" key="1">
    <source>
        <dbReference type="SAM" id="MobiDB-lite"/>
    </source>
</evidence>
<name>A0A2H3BYI5_9AGAR</name>
<evidence type="ECO:0000313" key="3">
    <source>
        <dbReference type="Proteomes" id="UP000218334"/>
    </source>
</evidence>
<accession>A0A2H3BYI5</accession>
<dbReference type="EMBL" id="KZ293431">
    <property type="protein sequence ID" value="PBK68963.1"/>
    <property type="molecule type" value="Genomic_DNA"/>
</dbReference>
<keyword evidence="3" id="KW-1185">Reference proteome</keyword>
<reference evidence="3" key="1">
    <citation type="journal article" date="2017" name="Nat. Ecol. Evol.">
        <title>Genome expansion and lineage-specific genetic innovations in the forest pathogenic fungi Armillaria.</title>
        <authorList>
            <person name="Sipos G."/>
            <person name="Prasanna A.N."/>
            <person name="Walter M.C."/>
            <person name="O'Connor E."/>
            <person name="Balint B."/>
            <person name="Krizsan K."/>
            <person name="Kiss B."/>
            <person name="Hess J."/>
            <person name="Varga T."/>
            <person name="Slot J."/>
            <person name="Riley R."/>
            <person name="Boka B."/>
            <person name="Rigling D."/>
            <person name="Barry K."/>
            <person name="Lee J."/>
            <person name="Mihaltcheva S."/>
            <person name="LaButti K."/>
            <person name="Lipzen A."/>
            <person name="Waldron R."/>
            <person name="Moloney N.M."/>
            <person name="Sperisen C."/>
            <person name="Kredics L."/>
            <person name="Vagvoelgyi C."/>
            <person name="Patrignani A."/>
            <person name="Fitzpatrick D."/>
            <person name="Nagy I."/>
            <person name="Doyle S."/>
            <person name="Anderson J.B."/>
            <person name="Grigoriev I.V."/>
            <person name="Gueldener U."/>
            <person name="Muensterkoetter M."/>
            <person name="Nagy L.G."/>
        </authorList>
    </citation>
    <scope>NUCLEOTIDE SEQUENCE [LARGE SCALE GENOMIC DNA]</scope>
    <source>
        <strain evidence="3">28-4</strain>
    </source>
</reference>
<dbReference type="AlphaFoldDB" id="A0A2H3BYI5"/>
<evidence type="ECO:0000313" key="2">
    <source>
        <dbReference type="EMBL" id="PBK68963.1"/>
    </source>
</evidence>
<feature type="compositionally biased region" description="Basic and acidic residues" evidence="1">
    <location>
        <begin position="56"/>
        <end position="67"/>
    </location>
</feature>
<organism evidence="2 3">
    <name type="scientific">Armillaria solidipes</name>
    <dbReference type="NCBI Taxonomy" id="1076256"/>
    <lineage>
        <taxon>Eukaryota</taxon>
        <taxon>Fungi</taxon>
        <taxon>Dikarya</taxon>
        <taxon>Basidiomycota</taxon>
        <taxon>Agaricomycotina</taxon>
        <taxon>Agaricomycetes</taxon>
        <taxon>Agaricomycetidae</taxon>
        <taxon>Agaricales</taxon>
        <taxon>Marasmiineae</taxon>
        <taxon>Physalacriaceae</taxon>
        <taxon>Armillaria</taxon>
    </lineage>
</organism>
<protein>
    <submittedName>
        <fullName evidence="2">Uncharacterized protein</fullName>
    </submittedName>
</protein>
<gene>
    <name evidence="2" type="ORF">ARMSODRAFT_958087</name>
</gene>
<dbReference type="Proteomes" id="UP000218334">
    <property type="component" value="Unassembled WGS sequence"/>
</dbReference>
<proteinExistence type="predicted"/>